<protein>
    <submittedName>
        <fullName evidence="1">Uncharacterized protein</fullName>
    </submittedName>
</protein>
<proteinExistence type="predicted"/>
<dbReference type="Proteomes" id="UP001153050">
    <property type="component" value="Unassembled WGS sequence"/>
</dbReference>
<evidence type="ECO:0000313" key="2">
    <source>
        <dbReference type="Proteomes" id="UP001153050"/>
    </source>
</evidence>
<comment type="caution">
    <text evidence="1">The sequence shown here is derived from an EMBL/GenBank/DDBJ whole genome shotgun (WGS) entry which is preliminary data.</text>
</comment>
<dbReference type="EMBL" id="CAKXZT010000141">
    <property type="protein sequence ID" value="CAH2405129.1"/>
    <property type="molecule type" value="Genomic_DNA"/>
</dbReference>
<reference evidence="1 2" key="1">
    <citation type="submission" date="2022-03" db="EMBL/GenBank/DDBJ databases">
        <authorList>
            <person name="Brunel B."/>
        </authorList>
    </citation>
    <scope>NUCLEOTIDE SEQUENCE [LARGE SCALE GENOMIC DNA]</scope>
    <source>
        <strain evidence="1">STM5069sample</strain>
    </source>
</reference>
<sequence length="22" mass="2642">MEDKCVNTFHYDCIEIGRQVLK</sequence>
<name>A0ABM9E8M6_9HYPH</name>
<evidence type="ECO:0000313" key="1">
    <source>
        <dbReference type="EMBL" id="CAH2405129.1"/>
    </source>
</evidence>
<organism evidence="1 2">
    <name type="scientific">Mesorhizobium escarrei</name>
    <dbReference type="NCBI Taxonomy" id="666018"/>
    <lineage>
        <taxon>Bacteria</taxon>
        <taxon>Pseudomonadati</taxon>
        <taxon>Pseudomonadota</taxon>
        <taxon>Alphaproteobacteria</taxon>
        <taxon>Hyphomicrobiales</taxon>
        <taxon>Phyllobacteriaceae</taxon>
        <taxon>Mesorhizobium</taxon>
    </lineage>
</organism>
<gene>
    <name evidence="1" type="ORF">MES5069_450072</name>
</gene>
<accession>A0ABM9E8M6</accession>
<keyword evidence="2" id="KW-1185">Reference proteome</keyword>